<reference evidence="1 2" key="1">
    <citation type="journal article" date="2015" name="Nature">
        <title>rRNA introns, odd ribosomes, and small enigmatic genomes across a large radiation of phyla.</title>
        <authorList>
            <person name="Brown C.T."/>
            <person name="Hug L.A."/>
            <person name="Thomas B.C."/>
            <person name="Sharon I."/>
            <person name="Castelle C.J."/>
            <person name="Singh A."/>
            <person name="Wilkins M.J."/>
            <person name="Williams K.H."/>
            <person name="Banfield J.F."/>
        </authorList>
    </citation>
    <scope>NUCLEOTIDE SEQUENCE [LARGE SCALE GENOMIC DNA]</scope>
</reference>
<evidence type="ECO:0000313" key="1">
    <source>
        <dbReference type="EMBL" id="KKS25895.1"/>
    </source>
</evidence>
<organism evidence="1 2">
    <name type="scientific">Candidatus Yanofskybacteria bacterium GW2011_GWC2_41_9</name>
    <dbReference type="NCBI Taxonomy" id="1619029"/>
    <lineage>
        <taxon>Bacteria</taxon>
        <taxon>Candidatus Yanofskyibacteriota</taxon>
    </lineage>
</organism>
<sequence>MNWISYRSKKSKPDANTRMNTNDANKILYKDESYKLTGIFFKIHNRLGRFLKEKQYADELENFLKNEKVNYKREFSLDKLSDIKGNRLDFLVDNKIIVDIKAKRIITKEDYYQMLRYLRTSDLKLGLFVNFRNTYLKPKRIINL</sequence>
<evidence type="ECO:0000313" key="2">
    <source>
        <dbReference type="Proteomes" id="UP000033859"/>
    </source>
</evidence>
<dbReference type="NCBIfam" id="TIGR04256">
    <property type="entry name" value="GxxExxY"/>
    <property type="match status" value="1"/>
</dbReference>
<proteinExistence type="predicted"/>
<dbReference type="InterPro" id="IPR026350">
    <property type="entry name" value="GxxExxY"/>
</dbReference>
<dbReference type="Proteomes" id="UP000033859">
    <property type="component" value="Unassembled WGS sequence"/>
</dbReference>
<protein>
    <recommendedName>
        <fullName evidence="3">GxxExxY protein</fullName>
    </recommendedName>
</protein>
<dbReference type="Pfam" id="PF13366">
    <property type="entry name" value="PDDEXK_3"/>
    <property type="match status" value="1"/>
</dbReference>
<comment type="caution">
    <text evidence="1">The sequence shown here is derived from an EMBL/GenBank/DDBJ whole genome shotgun (WGS) entry which is preliminary data.</text>
</comment>
<dbReference type="AlphaFoldDB" id="A0A0G0XLX5"/>
<evidence type="ECO:0008006" key="3">
    <source>
        <dbReference type="Google" id="ProtNLM"/>
    </source>
</evidence>
<dbReference type="EMBL" id="LCCE01000032">
    <property type="protein sequence ID" value="KKS25895.1"/>
    <property type="molecule type" value="Genomic_DNA"/>
</dbReference>
<gene>
    <name evidence="1" type="ORF">UU84_C0032G0004</name>
</gene>
<name>A0A0G0XLX5_9BACT</name>
<accession>A0A0G0XLX5</accession>